<sequence length="458" mass="48197">SLPTGEREPAVPGDAVAIVGLAGVFPGGNEAEGFFADLAAGRDLVGEVPASRWDWRRWYGDPWTGGDRTPVRWGAFLSDVDRFDPRFFGISAVEADLMDPQQRVFLETVWRAIEDAGYRASDLAGTDTGLFVGVGGMDYLELMLAGGRGLQPHTPTGIAHSVLANRVSFLLDLHGPSEPVDTACSASLVAVHRAVASIQRGECGAAIAGGVNVMATPTAHIAFTQAGMLAPDGRCKVFDAAADGYVRGEGCGAVLLKPLSRALADGDQVYAVIRGSAVNHGGRAASLTAPNTAAQARLIVRAWEQAGVDPATCTYLETHGTGTALGDPIETTALTQAFAILYERWGRSAPTSPHCGLGSVKSNVGHLETAAGMAGLVKVLLGMRHRRLPGNLHLNTVNPYIRLDGTPFEVLDRTREWETNGVPRRAGISGFGYGGVNAHLVLEEQPVAPVSPPAADRR</sequence>
<dbReference type="EMBL" id="JAEVHL010000460">
    <property type="protein sequence ID" value="MBM0280085.1"/>
    <property type="molecule type" value="Genomic_DNA"/>
</dbReference>
<name>A0ABS1YRN6_9ACTN</name>
<keyword evidence="2" id="KW-0597">Phosphoprotein</keyword>
<dbReference type="PROSITE" id="PS52004">
    <property type="entry name" value="KS3_2"/>
    <property type="match status" value="1"/>
</dbReference>
<dbReference type="InterPro" id="IPR020841">
    <property type="entry name" value="PKS_Beta-ketoAc_synthase_dom"/>
</dbReference>
<dbReference type="InterPro" id="IPR014031">
    <property type="entry name" value="Ketoacyl_synth_C"/>
</dbReference>
<keyword evidence="6" id="KW-1185">Reference proteome</keyword>
<evidence type="ECO:0000256" key="3">
    <source>
        <dbReference type="ARBA" id="ARBA00022679"/>
    </source>
</evidence>
<dbReference type="Gene3D" id="3.40.47.10">
    <property type="match status" value="1"/>
</dbReference>
<dbReference type="RefSeq" id="WP_203152414.1">
    <property type="nucleotide sequence ID" value="NZ_JAEVHL010000460.1"/>
</dbReference>
<dbReference type="InterPro" id="IPR032821">
    <property type="entry name" value="PKS_assoc"/>
</dbReference>
<dbReference type="PROSITE" id="PS00606">
    <property type="entry name" value="KS3_1"/>
    <property type="match status" value="1"/>
</dbReference>
<dbReference type="InterPro" id="IPR014030">
    <property type="entry name" value="Ketoacyl_synth_N"/>
</dbReference>
<evidence type="ECO:0000256" key="1">
    <source>
        <dbReference type="ARBA" id="ARBA00022450"/>
    </source>
</evidence>
<protein>
    <submittedName>
        <fullName evidence="5">Polyketide synthase</fullName>
    </submittedName>
</protein>
<dbReference type="Pfam" id="PF16197">
    <property type="entry name" value="KAsynt_C_assoc"/>
    <property type="match status" value="1"/>
</dbReference>
<evidence type="ECO:0000313" key="5">
    <source>
        <dbReference type="EMBL" id="MBM0280085.1"/>
    </source>
</evidence>
<dbReference type="SMART" id="SM00825">
    <property type="entry name" value="PKS_KS"/>
    <property type="match status" value="1"/>
</dbReference>
<keyword evidence="1" id="KW-0596">Phosphopantetheine</keyword>
<evidence type="ECO:0000313" key="6">
    <source>
        <dbReference type="Proteomes" id="UP000622245"/>
    </source>
</evidence>
<proteinExistence type="predicted"/>
<dbReference type="CDD" id="cd00833">
    <property type="entry name" value="PKS"/>
    <property type="match status" value="1"/>
</dbReference>
<dbReference type="Proteomes" id="UP000622245">
    <property type="component" value="Unassembled WGS sequence"/>
</dbReference>
<reference evidence="5 6" key="1">
    <citation type="submission" date="2021-01" db="EMBL/GenBank/DDBJ databases">
        <title>Draft genome sequence of Micromonospora sp. strain STR1s_6.</title>
        <authorList>
            <person name="Karlyshev A."/>
            <person name="Jawad R."/>
        </authorList>
    </citation>
    <scope>NUCLEOTIDE SEQUENCE [LARGE SCALE GENOMIC DNA]</scope>
    <source>
        <strain evidence="5 6">STR1S-6</strain>
    </source>
</reference>
<dbReference type="PANTHER" id="PTHR43775:SF37">
    <property type="entry name" value="SI:DKEY-61P9.11"/>
    <property type="match status" value="1"/>
</dbReference>
<dbReference type="InterPro" id="IPR018201">
    <property type="entry name" value="Ketoacyl_synth_AS"/>
</dbReference>
<evidence type="ECO:0000256" key="2">
    <source>
        <dbReference type="ARBA" id="ARBA00022553"/>
    </source>
</evidence>
<organism evidence="5 6">
    <name type="scientific">Micromonospora tarensis</name>
    <dbReference type="NCBI Taxonomy" id="2806100"/>
    <lineage>
        <taxon>Bacteria</taxon>
        <taxon>Bacillati</taxon>
        <taxon>Actinomycetota</taxon>
        <taxon>Actinomycetes</taxon>
        <taxon>Micromonosporales</taxon>
        <taxon>Micromonosporaceae</taxon>
        <taxon>Micromonospora</taxon>
    </lineage>
</organism>
<feature type="non-terminal residue" evidence="5">
    <location>
        <position position="1"/>
    </location>
</feature>
<dbReference type="SUPFAM" id="SSF53901">
    <property type="entry name" value="Thiolase-like"/>
    <property type="match status" value="1"/>
</dbReference>
<accession>A0ABS1YRN6</accession>
<evidence type="ECO:0000259" key="4">
    <source>
        <dbReference type="PROSITE" id="PS52004"/>
    </source>
</evidence>
<gene>
    <name evidence="5" type="ORF">JM949_35495</name>
</gene>
<dbReference type="InterPro" id="IPR050091">
    <property type="entry name" value="PKS_NRPS_Biosynth_Enz"/>
</dbReference>
<comment type="caution">
    <text evidence="5">The sequence shown here is derived from an EMBL/GenBank/DDBJ whole genome shotgun (WGS) entry which is preliminary data.</text>
</comment>
<keyword evidence="3" id="KW-0808">Transferase</keyword>
<dbReference type="Pfam" id="PF00109">
    <property type="entry name" value="ketoacyl-synt"/>
    <property type="match status" value="1"/>
</dbReference>
<dbReference type="Pfam" id="PF02801">
    <property type="entry name" value="Ketoacyl-synt_C"/>
    <property type="match status" value="1"/>
</dbReference>
<dbReference type="InterPro" id="IPR016039">
    <property type="entry name" value="Thiolase-like"/>
</dbReference>
<feature type="domain" description="Ketosynthase family 3 (KS3)" evidence="4">
    <location>
        <begin position="13"/>
        <end position="444"/>
    </location>
</feature>
<dbReference type="PANTHER" id="PTHR43775">
    <property type="entry name" value="FATTY ACID SYNTHASE"/>
    <property type="match status" value="1"/>
</dbReference>